<proteinExistence type="predicted"/>
<keyword evidence="2" id="KW-1185">Reference proteome</keyword>
<gene>
    <name evidence="1" type="ORF">H9650_12375</name>
</gene>
<organism evidence="1 2">
    <name type="scientific">Psychrobacillus faecigallinarum</name>
    <dbReference type="NCBI Taxonomy" id="2762235"/>
    <lineage>
        <taxon>Bacteria</taxon>
        <taxon>Bacillati</taxon>
        <taxon>Bacillota</taxon>
        <taxon>Bacilli</taxon>
        <taxon>Bacillales</taxon>
        <taxon>Bacillaceae</taxon>
        <taxon>Psychrobacillus</taxon>
    </lineage>
</organism>
<name>A0ABR8RAU7_9BACI</name>
<sequence>MKPKSPTAIVIIIELETENNSRQVAKEIDDMDQFILEIVLESQQKIKEILSKHSINDLALGKHK</sequence>
<evidence type="ECO:0000313" key="1">
    <source>
        <dbReference type="EMBL" id="MBD7944913.1"/>
    </source>
</evidence>
<reference evidence="1 2" key="1">
    <citation type="submission" date="2020-08" db="EMBL/GenBank/DDBJ databases">
        <title>A Genomic Blueprint of the Chicken Gut Microbiome.</title>
        <authorList>
            <person name="Gilroy R."/>
            <person name="Ravi A."/>
            <person name="Getino M."/>
            <person name="Pursley I."/>
            <person name="Horton D.L."/>
            <person name="Alikhan N.-F."/>
            <person name="Baker D."/>
            <person name="Gharbi K."/>
            <person name="Hall N."/>
            <person name="Watson M."/>
            <person name="Adriaenssens E.M."/>
            <person name="Foster-Nyarko E."/>
            <person name="Jarju S."/>
            <person name="Secka A."/>
            <person name="Antonio M."/>
            <person name="Oren A."/>
            <person name="Chaudhuri R."/>
            <person name="La Ragione R.M."/>
            <person name="Hildebrand F."/>
            <person name="Pallen M.J."/>
        </authorList>
    </citation>
    <scope>NUCLEOTIDE SEQUENCE [LARGE SCALE GENOMIC DNA]</scope>
    <source>
        <strain evidence="1 2">Sa2BUA9</strain>
    </source>
</reference>
<protein>
    <submittedName>
        <fullName evidence="1">Uncharacterized protein</fullName>
    </submittedName>
</protein>
<dbReference type="EMBL" id="JACSQO010000006">
    <property type="protein sequence ID" value="MBD7944913.1"/>
    <property type="molecule type" value="Genomic_DNA"/>
</dbReference>
<comment type="caution">
    <text evidence="1">The sequence shown here is derived from an EMBL/GenBank/DDBJ whole genome shotgun (WGS) entry which is preliminary data.</text>
</comment>
<evidence type="ECO:0000313" key="2">
    <source>
        <dbReference type="Proteomes" id="UP000640786"/>
    </source>
</evidence>
<dbReference type="RefSeq" id="WP_191697347.1">
    <property type="nucleotide sequence ID" value="NZ_JACSQO010000006.1"/>
</dbReference>
<dbReference type="Proteomes" id="UP000640786">
    <property type="component" value="Unassembled WGS sequence"/>
</dbReference>
<accession>A0ABR8RAU7</accession>